<evidence type="ECO:0000256" key="1">
    <source>
        <dbReference type="SAM" id="Phobius"/>
    </source>
</evidence>
<name>A0A8D8AR20_CULPI</name>
<organism evidence="2">
    <name type="scientific">Culex pipiens</name>
    <name type="common">House mosquito</name>
    <dbReference type="NCBI Taxonomy" id="7175"/>
    <lineage>
        <taxon>Eukaryota</taxon>
        <taxon>Metazoa</taxon>
        <taxon>Ecdysozoa</taxon>
        <taxon>Arthropoda</taxon>
        <taxon>Hexapoda</taxon>
        <taxon>Insecta</taxon>
        <taxon>Pterygota</taxon>
        <taxon>Neoptera</taxon>
        <taxon>Endopterygota</taxon>
        <taxon>Diptera</taxon>
        <taxon>Nematocera</taxon>
        <taxon>Culicoidea</taxon>
        <taxon>Culicidae</taxon>
        <taxon>Culicinae</taxon>
        <taxon>Culicini</taxon>
        <taxon>Culex</taxon>
        <taxon>Culex</taxon>
    </lineage>
</organism>
<keyword evidence="1" id="KW-1133">Transmembrane helix</keyword>
<accession>A0A8D8AR20</accession>
<keyword evidence="1" id="KW-0472">Membrane</keyword>
<reference evidence="2" key="1">
    <citation type="submission" date="2021-05" db="EMBL/GenBank/DDBJ databases">
        <authorList>
            <person name="Alioto T."/>
            <person name="Alioto T."/>
            <person name="Gomez Garrido J."/>
        </authorList>
    </citation>
    <scope>NUCLEOTIDE SEQUENCE</scope>
</reference>
<feature type="transmembrane region" description="Helical" evidence="1">
    <location>
        <begin position="73"/>
        <end position="91"/>
    </location>
</feature>
<feature type="transmembrane region" description="Helical" evidence="1">
    <location>
        <begin position="33"/>
        <end position="53"/>
    </location>
</feature>
<sequence>MFSFQFYFFVCVFVVCLSLTFTRYLFTTSFCFVLLIFVFQYTTWYTTGAKHFGKESSRVLHDFCFWFTCLQQLKYSLLAFVYNFFLDVLALSKERMKETEAFFYY</sequence>
<keyword evidence="1" id="KW-0812">Transmembrane</keyword>
<dbReference type="EMBL" id="HBUE01036707">
    <property type="protein sequence ID" value="CAG6458992.1"/>
    <property type="molecule type" value="Transcribed_RNA"/>
</dbReference>
<feature type="transmembrane region" description="Helical" evidence="1">
    <location>
        <begin position="6"/>
        <end position="26"/>
    </location>
</feature>
<dbReference type="EMBL" id="HBUE01036708">
    <property type="protein sequence ID" value="CAG6458993.1"/>
    <property type="molecule type" value="Transcribed_RNA"/>
</dbReference>
<dbReference type="AlphaFoldDB" id="A0A8D8AR20"/>
<proteinExistence type="predicted"/>
<evidence type="ECO:0000313" key="2">
    <source>
        <dbReference type="EMBL" id="CAG6458992.1"/>
    </source>
</evidence>
<protein>
    <submittedName>
        <fullName evidence="2">(northern house mosquito) hypothetical protein</fullName>
    </submittedName>
</protein>